<evidence type="ECO:0000256" key="4">
    <source>
        <dbReference type="ARBA" id="ARBA00022500"/>
    </source>
</evidence>
<dbReference type="Pfam" id="PF00015">
    <property type="entry name" value="MCPsignal"/>
    <property type="match status" value="1"/>
</dbReference>
<keyword evidence="9 11" id="KW-0807">Transducer</keyword>
<dbReference type="PROSITE" id="PS50885">
    <property type="entry name" value="HAMP"/>
    <property type="match status" value="1"/>
</dbReference>
<organism evidence="17 18">
    <name type="scientific">Trinickia soli</name>
    <dbReference type="NCBI Taxonomy" id="380675"/>
    <lineage>
        <taxon>Bacteria</taxon>
        <taxon>Pseudomonadati</taxon>
        <taxon>Pseudomonadota</taxon>
        <taxon>Betaproteobacteria</taxon>
        <taxon>Burkholderiales</taxon>
        <taxon>Burkholderiaceae</taxon>
        <taxon>Trinickia</taxon>
    </lineage>
</organism>
<dbReference type="Pfam" id="PF00672">
    <property type="entry name" value="HAMP"/>
    <property type="match status" value="1"/>
</dbReference>
<dbReference type="AlphaFoldDB" id="A0A2N7WE38"/>
<name>A0A2N7WE38_9BURK</name>
<evidence type="ECO:0000256" key="6">
    <source>
        <dbReference type="ARBA" id="ARBA00022692"/>
    </source>
</evidence>
<comment type="caution">
    <text evidence="17">The sequence shown here is derived from an EMBL/GenBank/DDBJ whole genome shotgun (WGS) entry which is preliminary data.</text>
</comment>
<feature type="compositionally biased region" description="Low complexity" evidence="13">
    <location>
        <begin position="519"/>
        <end position="541"/>
    </location>
</feature>
<sequence>MLTNGMTIKTRIGLAMMFLSALVLALGTLGLSGMGKASDATRDMYSNQMPAVVAIGMAESYAARERLALDRAAMHAGQADETKKNIDRAAVLHAVSEDWWKKYLALPHAPDQDKLAQDVNAKRAALQVVISAYKDAISANDHDKILSTADDLQGAFVALSKSDDTLSKVRFSQAKAGFDDAESNYDTFKVVTMAMLVAALVAAVLAYLNLRAAIARPLADALKGFDAIATGDLRQPIVARTRDEMGLMLEGLARMQRSLTETVRTVRSGSESIASATKEIAAGNLDLSARTEEQAASLQQTTSSMDQLTGTVRQNAENARQASALATNASEIANKGNAVVGQVVGTMGEINDSSAKIADIITIIEGIAFQTNILALNAAVEAARAGEQGRGFAVVAGEVRALAQRSSGAAKEIKTLIDTSVERVRTGSALVGEAGRTMEEIIAAVQRVTDIMGEIAAASEEQSGGIGEVARAVSQMDEVTQQNAALVEQASAAAQSLQEQADRLRSAVSVFQLAHEGSAGRASASASASASAPIAPTRSATVRNPANKPGSARAATSDALVTREHRAPAPSTPRPTAAAGHVARKPGSLSAPATKPVADSTVRAPASASTADPKPAAATARVPAPAPARKAAAPTVTAAASASGDDWETF</sequence>
<feature type="region of interest" description="Disordered" evidence="13">
    <location>
        <begin position="519"/>
        <end position="650"/>
    </location>
</feature>
<evidence type="ECO:0000256" key="5">
    <source>
        <dbReference type="ARBA" id="ARBA00022519"/>
    </source>
</evidence>
<keyword evidence="8 14" id="KW-0472">Membrane</keyword>
<accession>A0A2N7WE38</accession>
<protein>
    <recommendedName>
        <fullName evidence="19">Methyl-accepting chemotaxis protein</fullName>
    </recommendedName>
</protein>
<keyword evidence="3" id="KW-0488">Methylation</keyword>
<keyword evidence="12" id="KW-0175">Coiled coil</keyword>
<dbReference type="RefSeq" id="WP_102608356.1">
    <property type="nucleotide sequence ID" value="NZ_CADIKD010000004.1"/>
</dbReference>
<keyword evidence="18" id="KW-1185">Reference proteome</keyword>
<evidence type="ECO:0000256" key="3">
    <source>
        <dbReference type="ARBA" id="ARBA00022481"/>
    </source>
</evidence>
<dbReference type="PANTHER" id="PTHR43531:SF14">
    <property type="entry name" value="METHYL-ACCEPTING CHEMOTAXIS PROTEIN I-RELATED"/>
    <property type="match status" value="1"/>
</dbReference>
<comment type="similarity">
    <text evidence="10">Belongs to the methyl-accepting chemotaxis (MCP) protein family.</text>
</comment>
<dbReference type="SMART" id="SM00283">
    <property type="entry name" value="MA"/>
    <property type="match status" value="1"/>
</dbReference>
<feature type="domain" description="HAMP" evidence="16">
    <location>
        <begin position="212"/>
        <end position="264"/>
    </location>
</feature>
<evidence type="ECO:0000256" key="8">
    <source>
        <dbReference type="ARBA" id="ARBA00023136"/>
    </source>
</evidence>
<dbReference type="EMBL" id="PNYB01000002">
    <property type="protein sequence ID" value="PMS27706.1"/>
    <property type="molecule type" value="Genomic_DNA"/>
</dbReference>
<dbReference type="SUPFAM" id="SSF47170">
    <property type="entry name" value="Aspartate receptor, ligand-binding domain"/>
    <property type="match status" value="1"/>
</dbReference>
<keyword evidence="6 14" id="KW-0812">Transmembrane</keyword>
<dbReference type="SUPFAM" id="SSF58104">
    <property type="entry name" value="Methyl-accepting chemotaxis protein (MCP) signaling domain"/>
    <property type="match status" value="1"/>
</dbReference>
<feature type="coiled-coil region" evidence="12">
    <location>
        <begin position="469"/>
        <end position="507"/>
    </location>
</feature>
<evidence type="ECO:0000256" key="12">
    <source>
        <dbReference type="SAM" id="Coils"/>
    </source>
</evidence>
<feature type="transmembrane region" description="Helical" evidence="14">
    <location>
        <begin position="190"/>
        <end position="210"/>
    </location>
</feature>
<dbReference type="Gene3D" id="1.10.287.950">
    <property type="entry name" value="Methyl-accepting chemotaxis protein"/>
    <property type="match status" value="1"/>
</dbReference>
<keyword evidence="5" id="KW-0997">Cell inner membrane</keyword>
<evidence type="ECO:0000313" key="18">
    <source>
        <dbReference type="Proteomes" id="UP000235347"/>
    </source>
</evidence>
<keyword evidence="7 14" id="KW-1133">Transmembrane helix</keyword>
<dbReference type="InterPro" id="IPR003122">
    <property type="entry name" value="Tar_rcpt_lig-bd"/>
</dbReference>
<dbReference type="CDD" id="cd11386">
    <property type="entry name" value="MCP_signal"/>
    <property type="match status" value="1"/>
</dbReference>
<evidence type="ECO:0000256" key="10">
    <source>
        <dbReference type="ARBA" id="ARBA00029447"/>
    </source>
</evidence>
<evidence type="ECO:0000256" key="13">
    <source>
        <dbReference type="SAM" id="MobiDB-lite"/>
    </source>
</evidence>
<dbReference type="Proteomes" id="UP000235347">
    <property type="component" value="Unassembled WGS sequence"/>
</dbReference>
<dbReference type="SMART" id="SM00304">
    <property type="entry name" value="HAMP"/>
    <property type="match status" value="1"/>
</dbReference>
<dbReference type="Pfam" id="PF02203">
    <property type="entry name" value="TarH"/>
    <property type="match status" value="1"/>
</dbReference>
<dbReference type="GO" id="GO:0005886">
    <property type="term" value="C:plasma membrane"/>
    <property type="evidence" value="ECO:0007669"/>
    <property type="project" value="UniProtKB-SubCell"/>
</dbReference>
<dbReference type="InterPro" id="IPR035440">
    <property type="entry name" value="4HB_MCP_dom_sf"/>
</dbReference>
<dbReference type="InterPro" id="IPR004089">
    <property type="entry name" value="MCPsignal_dom"/>
</dbReference>
<evidence type="ECO:0000256" key="7">
    <source>
        <dbReference type="ARBA" id="ARBA00022989"/>
    </source>
</evidence>
<dbReference type="InterPro" id="IPR004090">
    <property type="entry name" value="Chemotax_Me-accpt_rcpt"/>
</dbReference>
<dbReference type="GO" id="GO:0004888">
    <property type="term" value="F:transmembrane signaling receptor activity"/>
    <property type="evidence" value="ECO:0007669"/>
    <property type="project" value="InterPro"/>
</dbReference>
<feature type="domain" description="Methyl-accepting transducer" evidence="15">
    <location>
        <begin position="269"/>
        <end position="498"/>
    </location>
</feature>
<keyword evidence="4" id="KW-0145">Chemotaxis</keyword>
<evidence type="ECO:0008006" key="19">
    <source>
        <dbReference type="Google" id="ProtNLM"/>
    </source>
</evidence>
<evidence type="ECO:0000256" key="2">
    <source>
        <dbReference type="ARBA" id="ARBA00022475"/>
    </source>
</evidence>
<dbReference type="CDD" id="cd06225">
    <property type="entry name" value="HAMP"/>
    <property type="match status" value="1"/>
</dbReference>
<reference evidence="17 18" key="1">
    <citation type="submission" date="2018-01" db="EMBL/GenBank/DDBJ databases">
        <title>Whole genome analyses suggest that Burkholderia sensu lato contains two further novel genera in the rhizoxinica-symbiotica group Mycetohabitans gen. nov., and Trinickia gen. nov.: implications for the evolution of diazotrophy and nodulation in the Burkholderiaceae.</title>
        <authorList>
            <person name="Estrada-de los Santos P."/>
            <person name="Palmer M."/>
            <person name="Chavez-Ramirez B."/>
            <person name="Beukes C."/>
            <person name="Steenkamp E.T."/>
            <person name="Hirsch A.M."/>
            <person name="Manyaka P."/>
            <person name="Maluk M."/>
            <person name="Lafos M."/>
            <person name="Crook M."/>
            <person name="Gross E."/>
            <person name="Simon M.F."/>
            <person name="Bueno dos Reis Junior F."/>
            <person name="Poole P.S."/>
            <person name="Venter S.N."/>
            <person name="James E.K."/>
        </authorList>
    </citation>
    <scope>NUCLEOTIDE SEQUENCE [LARGE SCALE GENOMIC DNA]</scope>
    <source>
        <strain evidence="17 18">GP25-8</strain>
    </source>
</reference>
<evidence type="ECO:0000313" key="17">
    <source>
        <dbReference type="EMBL" id="PMS27706.1"/>
    </source>
</evidence>
<evidence type="ECO:0000256" key="11">
    <source>
        <dbReference type="PROSITE-ProRule" id="PRU00284"/>
    </source>
</evidence>
<dbReference type="InterPro" id="IPR003660">
    <property type="entry name" value="HAMP_dom"/>
</dbReference>
<feature type="compositionally biased region" description="Low complexity" evidence="13">
    <location>
        <begin position="613"/>
        <end position="643"/>
    </location>
</feature>
<gene>
    <name evidence="17" type="ORF">C0Z19_03305</name>
</gene>
<evidence type="ECO:0000256" key="1">
    <source>
        <dbReference type="ARBA" id="ARBA00004429"/>
    </source>
</evidence>
<dbReference type="InterPro" id="IPR051310">
    <property type="entry name" value="MCP_chemotaxis"/>
</dbReference>
<evidence type="ECO:0000256" key="9">
    <source>
        <dbReference type="ARBA" id="ARBA00023224"/>
    </source>
</evidence>
<comment type="subcellular location">
    <subcellularLocation>
        <location evidence="1">Cell inner membrane</location>
        <topology evidence="1">Multi-pass membrane protein</topology>
    </subcellularLocation>
</comment>
<dbReference type="GO" id="GO:0006935">
    <property type="term" value="P:chemotaxis"/>
    <property type="evidence" value="ECO:0007669"/>
    <property type="project" value="UniProtKB-KW"/>
</dbReference>
<dbReference type="GO" id="GO:0007165">
    <property type="term" value="P:signal transduction"/>
    <property type="evidence" value="ECO:0007669"/>
    <property type="project" value="UniProtKB-KW"/>
</dbReference>
<evidence type="ECO:0000256" key="14">
    <source>
        <dbReference type="SAM" id="Phobius"/>
    </source>
</evidence>
<dbReference type="PRINTS" id="PR00260">
    <property type="entry name" value="CHEMTRNSDUCR"/>
</dbReference>
<dbReference type="PANTHER" id="PTHR43531">
    <property type="entry name" value="PROTEIN ICFG"/>
    <property type="match status" value="1"/>
</dbReference>
<dbReference type="FunFam" id="1.10.287.950:FF:000001">
    <property type="entry name" value="Methyl-accepting chemotaxis sensory transducer"/>
    <property type="match status" value="1"/>
</dbReference>
<keyword evidence="2" id="KW-1003">Cell membrane</keyword>
<proteinExistence type="inferred from homology"/>
<evidence type="ECO:0000259" key="16">
    <source>
        <dbReference type="PROSITE" id="PS50885"/>
    </source>
</evidence>
<dbReference type="PROSITE" id="PS50111">
    <property type="entry name" value="CHEMOTAXIS_TRANSDUC_2"/>
    <property type="match status" value="1"/>
</dbReference>
<evidence type="ECO:0000259" key="15">
    <source>
        <dbReference type="PROSITE" id="PS50111"/>
    </source>
</evidence>